<accession>A0A645JFY7</accession>
<sequence length="78" mass="8296">MLLPFESSHASIKVEGNNVAICPVLIPLPAHISRMEPSFHKRRTISATSIDDSLCTVTVPSLKPGISGGKAKEAVLTE</sequence>
<proteinExistence type="predicted"/>
<reference evidence="1" key="1">
    <citation type="submission" date="2019-08" db="EMBL/GenBank/DDBJ databases">
        <authorList>
            <person name="Kucharzyk K."/>
            <person name="Murdoch R.W."/>
            <person name="Higgins S."/>
            <person name="Loffler F."/>
        </authorList>
    </citation>
    <scope>NUCLEOTIDE SEQUENCE</scope>
</reference>
<dbReference type="AlphaFoldDB" id="A0A645JFY7"/>
<evidence type="ECO:0000313" key="1">
    <source>
        <dbReference type="EMBL" id="MPN62020.1"/>
    </source>
</evidence>
<gene>
    <name evidence="1" type="ORF">SDC9_209766</name>
</gene>
<dbReference type="EMBL" id="VSSQ01139432">
    <property type="protein sequence ID" value="MPN62020.1"/>
    <property type="molecule type" value="Genomic_DNA"/>
</dbReference>
<comment type="caution">
    <text evidence="1">The sequence shown here is derived from an EMBL/GenBank/DDBJ whole genome shotgun (WGS) entry which is preliminary data.</text>
</comment>
<name>A0A645JFY7_9ZZZZ</name>
<protein>
    <submittedName>
        <fullName evidence="1">Uncharacterized protein</fullName>
    </submittedName>
</protein>
<organism evidence="1">
    <name type="scientific">bioreactor metagenome</name>
    <dbReference type="NCBI Taxonomy" id="1076179"/>
    <lineage>
        <taxon>unclassified sequences</taxon>
        <taxon>metagenomes</taxon>
        <taxon>ecological metagenomes</taxon>
    </lineage>
</organism>